<evidence type="ECO:0000313" key="9">
    <source>
        <dbReference type="EMBL" id="SEV80401.1"/>
    </source>
</evidence>
<evidence type="ECO:0000256" key="4">
    <source>
        <dbReference type="ARBA" id="ARBA00022692"/>
    </source>
</evidence>
<feature type="transmembrane region" description="Helical" evidence="7">
    <location>
        <begin position="134"/>
        <end position="153"/>
    </location>
</feature>
<keyword evidence="4 7" id="KW-0812">Transmembrane</keyword>
<proteinExistence type="inferred from homology"/>
<dbReference type="AlphaFoldDB" id="A0A1I0LZE1"/>
<comment type="subcellular location">
    <subcellularLocation>
        <location evidence="1 7">Cell membrane</location>
        <topology evidence="1 7">Multi-pass membrane protein</topology>
    </subcellularLocation>
</comment>
<dbReference type="InterPro" id="IPR035906">
    <property type="entry name" value="MetI-like_sf"/>
</dbReference>
<accession>A0A1I0LZE1</accession>
<organism evidence="9 10">
    <name type="scientific">Natrinema salifodinae</name>
    <dbReference type="NCBI Taxonomy" id="1202768"/>
    <lineage>
        <taxon>Archaea</taxon>
        <taxon>Methanobacteriati</taxon>
        <taxon>Methanobacteriota</taxon>
        <taxon>Stenosarchaea group</taxon>
        <taxon>Halobacteria</taxon>
        <taxon>Halobacteriales</taxon>
        <taxon>Natrialbaceae</taxon>
        <taxon>Natrinema</taxon>
    </lineage>
</organism>
<keyword evidence="6 7" id="KW-0472">Membrane</keyword>
<dbReference type="PANTHER" id="PTHR30151:SF0">
    <property type="entry name" value="ABC TRANSPORTER PERMEASE PROTEIN MJ0413-RELATED"/>
    <property type="match status" value="1"/>
</dbReference>
<evidence type="ECO:0000256" key="6">
    <source>
        <dbReference type="ARBA" id="ARBA00023136"/>
    </source>
</evidence>
<dbReference type="Proteomes" id="UP000183275">
    <property type="component" value="Unassembled WGS sequence"/>
</dbReference>
<dbReference type="OrthoDB" id="50379at2157"/>
<feature type="transmembrane region" description="Helical" evidence="7">
    <location>
        <begin position="106"/>
        <end position="128"/>
    </location>
</feature>
<protein>
    <submittedName>
        <fullName evidence="9">NitT/TauT family transport system permease protein</fullName>
    </submittedName>
</protein>
<dbReference type="GO" id="GO:0055085">
    <property type="term" value="P:transmembrane transport"/>
    <property type="evidence" value="ECO:0007669"/>
    <property type="project" value="InterPro"/>
</dbReference>
<dbReference type="GO" id="GO:0005886">
    <property type="term" value="C:plasma membrane"/>
    <property type="evidence" value="ECO:0007669"/>
    <property type="project" value="UniProtKB-SubCell"/>
</dbReference>
<feature type="domain" description="ABC transmembrane type-1" evidence="8">
    <location>
        <begin position="68"/>
        <end position="252"/>
    </location>
</feature>
<feature type="transmembrane region" description="Helical" evidence="7">
    <location>
        <begin position="225"/>
        <end position="244"/>
    </location>
</feature>
<feature type="transmembrane region" description="Helical" evidence="7">
    <location>
        <begin position="174"/>
        <end position="205"/>
    </location>
</feature>
<dbReference type="InterPro" id="IPR000515">
    <property type="entry name" value="MetI-like"/>
</dbReference>
<evidence type="ECO:0000256" key="2">
    <source>
        <dbReference type="ARBA" id="ARBA00022448"/>
    </source>
</evidence>
<dbReference type="CDD" id="cd06261">
    <property type="entry name" value="TM_PBP2"/>
    <property type="match status" value="1"/>
</dbReference>
<evidence type="ECO:0000256" key="7">
    <source>
        <dbReference type="RuleBase" id="RU363032"/>
    </source>
</evidence>
<reference evidence="10" key="1">
    <citation type="submission" date="2016-10" db="EMBL/GenBank/DDBJ databases">
        <authorList>
            <person name="Varghese N."/>
        </authorList>
    </citation>
    <scope>NUCLEOTIDE SEQUENCE [LARGE SCALE GENOMIC DNA]</scope>
    <source>
        <strain evidence="10">CGMCC 1.12284</strain>
    </source>
</reference>
<evidence type="ECO:0000313" key="10">
    <source>
        <dbReference type="Proteomes" id="UP000183275"/>
    </source>
</evidence>
<feature type="transmembrane region" description="Helical" evidence="7">
    <location>
        <begin position="21"/>
        <end position="44"/>
    </location>
</feature>
<dbReference type="eggNOG" id="arCOG00169">
    <property type="taxonomic scope" value="Archaea"/>
</dbReference>
<sequence>MDVTRAAAVDRNDVVAVGKSIYSLVLVLLLWEYAAQNGMIHYYFLPPLSDVLATFYELTVDGTMIEHAYLTFRRALVGLVIACVLGVVVGVLSARNRLMAWFWDPIIEVGYPVPVIALVPVFMFWFGTGDLPKIVLVAVGCFWPVAINARNATRDVDENLIWSARMMGTSDRGLLRRVVIPAAAPGIISGIQIALPISLIVTFVFEMVAGGGGLGHLEIQGVRSFDSAQVYASLIAIMILGFALDRALRILRARLLSWS</sequence>
<evidence type="ECO:0000256" key="3">
    <source>
        <dbReference type="ARBA" id="ARBA00022475"/>
    </source>
</evidence>
<dbReference type="PROSITE" id="PS50928">
    <property type="entry name" value="ABC_TM1"/>
    <property type="match status" value="1"/>
</dbReference>
<keyword evidence="10" id="KW-1185">Reference proteome</keyword>
<feature type="transmembrane region" description="Helical" evidence="7">
    <location>
        <begin position="75"/>
        <end position="94"/>
    </location>
</feature>
<comment type="similarity">
    <text evidence="7">Belongs to the binding-protein-dependent transport system permease family.</text>
</comment>
<evidence type="ECO:0000256" key="1">
    <source>
        <dbReference type="ARBA" id="ARBA00004651"/>
    </source>
</evidence>
<dbReference type="RefSeq" id="WP_049990233.1">
    <property type="nucleotide sequence ID" value="NZ_FOIS01000001.1"/>
</dbReference>
<dbReference type="Gene3D" id="1.10.3720.10">
    <property type="entry name" value="MetI-like"/>
    <property type="match status" value="1"/>
</dbReference>
<keyword evidence="5 7" id="KW-1133">Transmembrane helix</keyword>
<evidence type="ECO:0000256" key="5">
    <source>
        <dbReference type="ARBA" id="ARBA00022989"/>
    </source>
</evidence>
<keyword evidence="2 7" id="KW-0813">Transport</keyword>
<gene>
    <name evidence="9" type="ORF">SAMN05216285_0106</name>
</gene>
<keyword evidence="3" id="KW-1003">Cell membrane</keyword>
<dbReference type="Pfam" id="PF00528">
    <property type="entry name" value="BPD_transp_1"/>
    <property type="match status" value="1"/>
</dbReference>
<dbReference type="PANTHER" id="PTHR30151">
    <property type="entry name" value="ALKANE SULFONATE ABC TRANSPORTER-RELATED, MEMBRANE SUBUNIT"/>
    <property type="match status" value="1"/>
</dbReference>
<evidence type="ECO:0000259" key="8">
    <source>
        <dbReference type="PROSITE" id="PS50928"/>
    </source>
</evidence>
<dbReference type="SUPFAM" id="SSF161098">
    <property type="entry name" value="MetI-like"/>
    <property type="match status" value="1"/>
</dbReference>
<dbReference type="STRING" id="1202768.SAMN05216285_0106"/>
<dbReference type="EMBL" id="FOIS01000001">
    <property type="protein sequence ID" value="SEV80401.1"/>
    <property type="molecule type" value="Genomic_DNA"/>
</dbReference>
<name>A0A1I0LZE1_9EURY</name>